<reference evidence="6" key="1">
    <citation type="submission" date="2025-08" db="UniProtKB">
        <authorList>
            <consortium name="RefSeq"/>
        </authorList>
    </citation>
    <scope>IDENTIFICATION</scope>
</reference>
<dbReference type="GeneID" id="110078078"/>
<dbReference type="PROSITE" id="PS50053">
    <property type="entry name" value="UBIQUITIN_2"/>
    <property type="match status" value="1"/>
</dbReference>
<evidence type="ECO:0000313" key="5">
    <source>
        <dbReference type="Proteomes" id="UP001652642"/>
    </source>
</evidence>
<evidence type="ECO:0000256" key="2">
    <source>
        <dbReference type="ARBA" id="ARBA00022490"/>
    </source>
</evidence>
<dbReference type="GO" id="GO:0031593">
    <property type="term" value="F:polyubiquitin modification-dependent protein binding"/>
    <property type="evidence" value="ECO:0007669"/>
    <property type="project" value="TreeGrafter"/>
</dbReference>
<feature type="region of interest" description="Disordered" evidence="3">
    <location>
        <begin position="356"/>
        <end position="389"/>
    </location>
</feature>
<accession>A0A6J0TG59</accession>
<dbReference type="Pfam" id="PF00240">
    <property type="entry name" value="ubiquitin"/>
    <property type="match status" value="1"/>
</dbReference>
<feature type="region of interest" description="Disordered" evidence="3">
    <location>
        <begin position="436"/>
        <end position="519"/>
    </location>
</feature>
<evidence type="ECO:0000259" key="4">
    <source>
        <dbReference type="PROSITE" id="PS50053"/>
    </source>
</evidence>
<dbReference type="Pfam" id="PF23195">
    <property type="entry name" value="UBQLN1"/>
    <property type="match status" value="1"/>
</dbReference>
<dbReference type="InterPro" id="IPR015496">
    <property type="entry name" value="Ubiquilin"/>
</dbReference>
<feature type="compositionally biased region" description="Polar residues" evidence="3">
    <location>
        <begin position="271"/>
        <end position="280"/>
    </location>
</feature>
<dbReference type="Proteomes" id="UP001652642">
    <property type="component" value="Chromosome 3"/>
</dbReference>
<sequence length="519" mass="56106">MVESRRIPGVDLGAPSEPQVVRILVKSPWQKEEFLLHKDTSVRELKEHVARHFSSSSSSSSSSSPDQVELVYAGRILKDRRTLSQHGLHLDRDATVHVVIRPPRDARPQQASAAPAGSEQTFPRDGTFARDRLRELTASLGLNTTNFGEFQSQLMSNPEVMLQLLEDPFIQSKLSRPGLMKELVTDNPQVRQVMQRAPEISHFFSSPEGVKLVVELAKNPAAVREIIRCPPQALRCPGRAPSGDNNGALPDSLTGMPGLGEKAVAKRTRTPLWSSSSGGPQTPLDGDEKPGWVRERLPSPRGWSPKPGPQNPSAGGHEPSKEGSQAAFRGEAGQLASAAVKSLLHQIIKHLVQNMAGSPSRNSSGQRPSPAPETGVPVTTWRSLTGPRTSREHAVALPVLALLQQFQSADLLLASWSPKEIQGLLEIQYRLQALAADAPSAERRGRSERPARRAHSITSLCDPVPPAPGGGPQEGSAPQVLQTLQTLISPSFLAGAKTANRPRGSSAQPSAEQKRMYKL</sequence>
<dbReference type="PANTHER" id="PTHR10677:SF16">
    <property type="entry name" value="UBIQUILIN-1"/>
    <property type="match status" value="1"/>
</dbReference>
<dbReference type="PANTHER" id="PTHR10677">
    <property type="entry name" value="UBIQUILIN"/>
    <property type="match status" value="1"/>
</dbReference>
<dbReference type="Gene3D" id="3.10.20.90">
    <property type="entry name" value="Phosphatidylinositol 3-kinase Catalytic Subunit, Chain A, domain 1"/>
    <property type="match status" value="1"/>
</dbReference>
<dbReference type="RefSeq" id="XP_020647496.2">
    <property type="nucleotide sequence ID" value="XM_020791837.2"/>
</dbReference>
<name>A0A6J0TG59_9SAUR</name>
<dbReference type="AlphaFoldDB" id="A0A6J0TG59"/>
<organism evidence="5 6">
    <name type="scientific">Pogona vitticeps</name>
    <name type="common">central bearded dragon</name>
    <dbReference type="NCBI Taxonomy" id="103695"/>
    <lineage>
        <taxon>Eukaryota</taxon>
        <taxon>Metazoa</taxon>
        <taxon>Chordata</taxon>
        <taxon>Craniata</taxon>
        <taxon>Vertebrata</taxon>
        <taxon>Euteleostomi</taxon>
        <taxon>Lepidosauria</taxon>
        <taxon>Squamata</taxon>
        <taxon>Bifurcata</taxon>
        <taxon>Unidentata</taxon>
        <taxon>Episquamata</taxon>
        <taxon>Toxicofera</taxon>
        <taxon>Iguania</taxon>
        <taxon>Acrodonta</taxon>
        <taxon>Agamidae</taxon>
        <taxon>Amphibolurinae</taxon>
        <taxon>Pogona</taxon>
    </lineage>
</organism>
<dbReference type="InterPro" id="IPR000626">
    <property type="entry name" value="Ubiquitin-like_dom"/>
</dbReference>
<dbReference type="GO" id="GO:0005829">
    <property type="term" value="C:cytosol"/>
    <property type="evidence" value="ECO:0007669"/>
    <property type="project" value="TreeGrafter"/>
</dbReference>
<feature type="compositionally biased region" description="Polar residues" evidence="3">
    <location>
        <begin position="479"/>
        <end position="489"/>
    </location>
</feature>
<protein>
    <submittedName>
        <fullName evidence="6">Ubiquilin-1-like</fullName>
    </submittedName>
</protein>
<feature type="region of interest" description="Disordered" evidence="3">
    <location>
        <begin position="105"/>
        <end position="124"/>
    </location>
</feature>
<feature type="compositionally biased region" description="Basic and acidic residues" evidence="3">
    <location>
        <begin position="440"/>
        <end position="451"/>
    </location>
</feature>
<dbReference type="InterPro" id="IPR029071">
    <property type="entry name" value="Ubiquitin-like_domsf"/>
</dbReference>
<evidence type="ECO:0000256" key="1">
    <source>
        <dbReference type="ARBA" id="ARBA00004496"/>
    </source>
</evidence>
<feature type="domain" description="Ubiquitin-like" evidence="4">
    <location>
        <begin position="21"/>
        <end position="88"/>
    </location>
</feature>
<comment type="subcellular location">
    <subcellularLocation>
        <location evidence="1">Cytoplasm</location>
    </subcellularLocation>
</comment>
<dbReference type="OrthoDB" id="419317at2759"/>
<dbReference type="KEGG" id="pvt:110078078"/>
<dbReference type="SMART" id="SM00213">
    <property type="entry name" value="UBQ"/>
    <property type="match status" value="1"/>
</dbReference>
<proteinExistence type="predicted"/>
<feature type="compositionally biased region" description="Basic and acidic residues" evidence="3">
    <location>
        <begin position="286"/>
        <end position="298"/>
    </location>
</feature>
<keyword evidence="2" id="KW-0963">Cytoplasm</keyword>
<feature type="region of interest" description="Disordered" evidence="3">
    <location>
        <begin position="233"/>
        <end position="328"/>
    </location>
</feature>
<keyword evidence="5" id="KW-1185">Reference proteome</keyword>
<dbReference type="GO" id="GO:0006511">
    <property type="term" value="P:ubiquitin-dependent protein catabolic process"/>
    <property type="evidence" value="ECO:0007669"/>
    <property type="project" value="TreeGrafter"/>
</dbReference>
<dbReference type="InParanoid" id="A0A6J0TG59"/>
<evidence type="ECO:0000313" key="6">
    <source>
        <dbReference type="RefSeq" id="XP_020647496.2"/>
    </source>
</evidence>
<feature type="compositionally biased region" description="Polar residues" evidence="3">
    <location>
        <begin position="356"/>
        <end position="367"/>
    </location>
</feature>
<evidence type="ECO:0000256" key="3">
    <source>
        <dbReference type="SAM" id="MobiDB-lite"/>
    </source>
</evidence>
<dbReference type="SUPFAM" id="SSF54236">
    <property type="entry name" value="Ubiquitin-like"/>
    <property type="match status" value="1"/>
</dbReference>
<gene>
    <name evidence="6" type="primary">LOC110078078</name>
</gene>